<evidence type="ECO:0000313" key="3">
    <source>
        <dbReference type="Proteomes" id="UP000199460"/>
    </source>
</evidence>
<keyword evidence="1" id="KW-0472">Membrane</keyword>
<dbReference type="Proteomes" id="UP000199460">
    <property type="component" value="Unassembled WGS sequence"/>
</dbReference>
<keyword evidence="1" id="KW-0812">Transmembrane</keyword>
<gene>
    <name evidence="2" type="ORF">SAMN05216213_110137</name>
</gene>
<evidence type="ECO:0000256" key="1">
    <source>
        <dbReference type="SAM" id="Phobius"/>
    </source>
</evidence>
<sequence>MHVPRCKDSATLRDKPEDLMGWIGRHMPYRHQLMYEWPYVAGATCLVVLLVWQPFKPAAIFPPSGTQNAQRSLQEIDTNCYQVRSQAPSDQPCENCGKDKVTSAGPEQDFQFSRSIFTCRDVQHAPLRSRAAERPSNMMIEVIRSNHSF</sequence>
<dbReference type="RefSeq" id="WP_244157966.1">
    <property type="nucleotide sequence ID" value="NZ_CP040349.1"/>
</dbReference>
<dbReference type="EMBL" id="FNJJ01000010">
    <property type="protein sequence ID" value="SDP99081.1"/>
    <property type="molecule type" value="Genomic_DNA"/>
</dbReference>
<keyword evidence="1" id="KW-1133">Transmembrane helix</keyword>
<feature type="transmembrane region" description="Helical" evidence="1">
    <location>
        <begin position="37"/>
        <end position="55"/>
    </location>
</feature>
<proteinExistence type="predicted"/>
<keyword evidence="3" id="KW-1185">Reference proteome</keyword>
<organism evidence="2 3">
    <name type="scientific">Ectopseudomonas guguanensis</name>
    <dbReference type="NCBI Taxonomy" id="1198456"/>
    <lineage>
        <taxon>Bacteria</taxon>
        <taxon>Pseudomonadati</taxon>
        <taxon>Pseudomonadota</taxon>
        <taxon>Gammaproteobacteria</taxon>
        <taxon>Pseudomonadales</taxon>
        <taxon>Pseudomonadaceae</taxon>
        <taxon>Ectopseudomonas</taxon>
    </lineage>
</organism>
<protein>
    <submittedName>
        <fullName evidence="2">Uncharacterized protein</fullName>
    </submittedName>
</protein>
<accession>A0A1H0X807</accession>
<evidence type="ECO:0000313" key="2">
    <source>
        <dbReference type="EMBL" id="SDP99081.1"/>
    </source>
</evidence>
<reference evidence="3" key="1">
    <citation type="submission" date="2016-10" db="EMBL/GenBank/DDBJ databases">
        <authorList>
            <person name="Varghese N."/>
            <person name="Submissions S."/>
        </authorList>
    </citation>
    <scope>NUCLEOTIDE SEQUENCE [LARGE SCALE GENOMIC DNA]</scope>
    <source>
        <strain evidence="3">JCM 18416</strain>
    </source>
</reference>
<dbReference type="AlphaFoldDB" id="A0A1H0X807"/>
<dbReference type="GeneID" id="300932855"/>
<name>A0A1H0X807_9GAMM</name>